<dbReference type="Gene3D" id="1.10.510.10">
    <property type="entry name" value="Transferase(Phosphotransferase) domain 1"/>
    <property type="match status" value="1"/>
</dbReference>
<dbReference type="GO" id="GO:0000196">
    <property type="term" value="P:cell integrity MAPK cascade"/>
    <property type="evidence" value="ECO:0007669"/>
    <property type="project" value="UniProtKB-ARBA"/>
</dbReference>
<dbReference type="GO" id="GO:0004709">
    <property type="term" value="F:MAP kinase kinase kinase activity"/>
    <property type="evidence" value="ECO:0007669"/>
    <property type="project" value="UniProtKB-ARBA"/>
</dbReference>
<keyword evidence="7" id="KW-0723">Serine/threonine-protein kinase</keyword>
<reference evidence="10" key="1">
    <citation type="submission" date="2016-02" db="EMBL/GenBank/DDBJ databases">
        <title>Comparative genomics of biotechnologically important yeasts.</title>
        <authorList>
            <consortium name="DOE Joint Genome Institute"/>
            <person name="Riley R."/>
            <person name="Haridas S."/>
            <person name="Wolfe K.H."/>
            <person name="Lopes M.R."/>
            <person name="Hittinger C.T."/>
            <person name="Goker M."/>
            <person name="Salamov A."/>
            <person name="Wisecaver J."/>
            <person name="Long T.M."/>
            <person name="Aerts A.L."/>
            <person name="Barry K."/>
            <person name="Choi C."/>
            <person name="Clum A."/>
            <person name="Coughlan A.Y."/>
            <person name="Deshpande S."/>
            <person name="Douglass A.P."/>
            <person name="Hanson S.J."/>
            <person name="Klenk H.-P."/>
            <person name="Labutti K."/>
            <person name="Lapidus A."/>
            <person name="Lindquist E."/>
            <person name="Lipzen A."/>
            <person name="Meier-Kolthoff J.P."/>
            <person name="Ohm R.A."/>
            <person name="Otillar R.P."/>
            <person name="Pangilinan J."/>
            <person name="Peng Y."/>
            <person name="Rokas A."/>
            <person name="Rosa C.A."/>
            <person name="Scheuner C."/>
            <person name="Sibirny A.A."/>
            <person name="Slot J.C."/>
            <person name="Stielow J.B."/>
            <person name="Sun H."/>
            <person name="Kurtzman C.P."/>
            <person name="Blackwell M."/>
            <person name="Jeffries T.W."/>
            <person name="Grigoriev I.V."/>
        </authorList>
    </citation>
    <scope>NUCLEOTIDE SEQUENCE [LARGE SCALE GENOMIC DNA]</scope>
    <source>
        <strain evidence="10">NRRL Y-17796</strain>
    </source>
</reference>
<dbReference type="PANTHER" id="PTHR48016">
    <property type="entry name" value="MAP KINASE KINASE KINASE SSK2-RELATED-RELATED"/>
    <property type="match status" value="1"/>
</dbReference>
<dbReference type="InterPro" id="IPR017441">
    <property type="entry name" value="Protein_kinase_ATP_BS"/>
</dbReference>
<dbReference type="FunFam" id="1.10.510.10:FF:000182">
    <property type="entry name" value="MAP kinase kinase kinase mkh1"/>
    <property type="match status" value="1"/>
</dbReference>
<dbReference type="Pfam" id="PF00069">
    <property type="entry name" value="Pkinase"/>
    <property type="match status" value="1"/>
</dbReference>
<accession>A0A1E4TDZ2</accession>
<dbReference type="PROSITE" id="PS00108">
    <property type="entry name" value="PROTEIN_KINASE_ST"/>
    <property type="match status" value="1"/>
</dbReference>
<feature type="binding site" evidence="6">
    <location>
        <position position="55"/>
    </location>
    <ligand>
        <name>ATP</name>
        <dbReference type="ChEBI" id="CHEBI:30616"/>
    </ligand>
</feature>
<dbReference type="SMART" id="SM00220">
    <property type="entry name" value="S_TKc"/>
    <property type="match status" value="1"/>
</dbReference>
<dbReference type="InterPro" id="IPR000719">
    <property type="entry name" value="Prot_kinase_dom"/>
</dbReference>
<feature type="domain" description="Protein kinase" evidence="8">
    <location>
        <begin position="26"/>
        <end position="298"/>
    </location>
</feature>
<dbReference type="InterPro" id="IPR011009">
    <property type="entry name" value="Kinase-like_dom_sf"/>
</dbReference>
<dbReference type="InterPro" id="IPR008271">
    <property type="entry name" value="Ser/Thr_kinase_AS"/>
</dbReference>
<evidence type="ECO:0000256" key="7">
    <source>
        <dbReference type="RuleBase" id="RU000304"/>
    </source>
</evidence>
<evidence type="ECO:0000313" key="10">
    <source>
        <dbReference type="Proteomes" id="UP000095023"/>
    </source>
</evidence>
<evidence type="ECO:0000256" key="1">
    <source>
        <dbReference type="ARBA" id="ARBA00006529"/>
    </source>
</evidence>
<keyword evidence="3 6" id="KW-0547">Nucleotide-binding</keyword>
<evidence type="ECO:0000259" key="8">
    <source>
        <dbReference type="PROSITE" id="PS50011"/>
    </source>
</evidence>
<keyword evidence="2" id="KW-0808">Transferase</keyword>
<dbReference type="GO" id="GO:0005524">
    <property type="term" value="F:ATP binding"/>
    <property type="evidence" value="ECO:0007669"/>
    <property type="project" value="UniProtKB-UniRule"/>
</dbReference>
<gene>
    <name evidence="9" type="ORF">CANCADRAFT_25731</name>
</gene>
<keyword evidence="5 6" id="KW-0067">ATP-binding</keyword>
<name>A0A1E4TDZ2_9ASCO</name>
<keyword evidence="10" id="KW-1185">Reference proteome</keyword>
<evidence type="ECO:0000256" key="5">
    <source>
        <dbReference type="ARBA" id="ARBA00022840"/>
    </source>
</evidence>
<protein>
    <recommendedName>
        <fullName evidence="8">Protein kinase domain-containing protein</fullName>
    </recommendedName>
</protein>
<evidence type="ECO:0000256" key="6">
    <source>
        <dbReference type="PROSITE-ProRule" id="PRU10141"/>
    </source>
</evidence>
<dbReference type="PROSITE" id="PS00107">
    <property type="entry name" value="PROTEIN_KINASE_ATP"/>
    <property type="match status" value="1"/>
</dbReference>
<proteinExistence type="inferred from homology"/>
<comment type="similarity">
    <text evidence="1">Belongs to the protein kinase superfamily. STE Ser/Thr protein kinase family. MAP kinase kinase kinase subfamily.</text>
</comment>
<dbReference type="EMBL" id="KV453842">
    <property type="protein sequence ID" value="ODV89980.1"/>
    <property type="molecule type" value="Genomic_DNA"/>
</dbReference>
<dbReference type="Proteomes" id="UP000095023">
    <property type="component" value="Unassembled WGS sequence"/>
</dbReference>
<dbReference type="AlphaFoldDB" id="A0A1E4TDZ2"/>
<evidence type="ECO:0000256" key="2">
    <source>
        <dbReference type="ARBA" id="ARBA00022679"/>
    </source>
</evidence>
<dbReference type="SUPFAM" id="SSF56112">
    <property type="entry name" value="Protein kinase-like (PK-like)"/>
    <property type="match status" value="1"/>
</dbReference>
<dbReference type="OrthoDB" id="266718at2759"/>
<dbReference type="PROSITE" id="PS50011">
    <property type="entry name" value="PROTEIN_KINASE_DOM"/>
    <property type="match status" value="1"/>
</dbReference>
<dbReference type="PANTHER" id="PTHR48016:SF48">
    <property type="entry name" value="SERINE_THREONINE-PROTEIN KINASE BCK1_SLK1_SSP31"/>
    <property type="match status" value="1"/>
</dbReference>
<organism evidence="9 10">
    <name type="scientific">Tortispora caseinolytica NRRL Y-17796</name>
    <dbReference type="NCBI Taxonomy" id="767744"/>
    <lineage>
        <taxon>Eukaryota</taxon>
        <taxon>Fungi</taxon>
        <taxon>Dikarya</taxon>
        <taxon>Ascomycota</taxon>
        <taxon>Saccharomycotina</taxon>
        <taxon>Trigonopsidomycetes</taxon>
        <taxon>Trigonopsidales</taxon>
        <taxon>Trigonopsidaceae</taxon>
        <taxon>Tortispora</taxon>
    </lineage>
</organism>
<evidence type="ECO:0000256" key="3">
    <source>
        <dbReference type="ARBA" id="ARBA00022741"/>
    </source>
</evidence>
<keyword evidence="4" id="KW-0418">Kinase</keyword>
<evidence type="ECO:0000256" key="4">
    <source>
        <dbReference type="ARBA" id="ARBA00022777"/>
    </source>
</evidence>
<evidence type="ECO:0000313" key="9">
    <source>
        <dbReference type="EMBL" id="ODV89980.1"/>
    </source>
</evidence>
<sequence>MTPDALAKRTLSIARSQRQSDQGFVWVKGDLIGKGTFGRVYLALNATTGDLMAVKQVKIPDSANGSNQELKQAMQSHYSEVETMKDLDHVNIVQYLGYEVKRNVANLFLEYVPGGAIGNLLRRHGRFEEPDIKWLSKQIMDGLSYLHRCGILHRDLKADNILLDLDGIVKISDFGISKRSGDIYANNAEMSMQGTIFWMAPEVINNVRNDERMGYSAKVDIWSVGCVILEVFAGRRPWSNDEAIGAMYKLGSSRQAPPIPDDTKEYISSVGKEFIGLCFTINPEKRPTADDLLKHPFCEVDSSYDFSKTKLAEYVRFNDRRREKKWNISKQTEESGSKS</sequence>
<dbReference type="FunFam" id="3.30.200.20:FF:000387">
    <property type="entry name" value="Serine/threonine-protein kinase STE11"/>
    <property type="match status" value="1"/>
</dbReference>
<dbReference type="InterPro" id="IPR050538">
    <property type="entry name" value="MAP_kinase_kinase_kinase"/>
</dbReference>